<evidence type="ECO:0000259" key="3">
    <source>
        <dbReference type="PROSITE" id="PS50043"/>
    </source>
</evidence>
<name>A0A7G1KLC9_9NOCA</name>
<dbReference type="InterPro" id="IPR016032">
    <property type="entry name" value="Sig_transdc_resp-reg_C-effctor"/>
</dbReference>
<evidence type="ECO:0000313" key="4">
    <source>
        <dbReference type="EMBL" id="BCK55850.1"/>
    </source>
</evidence>
<evidence type="ECO:0000256" key="1">
    <source>
        <dbReference type="ARBA" id="ARBA00022741"/>
    </source>
</evidence>
<evidence type="ECO:0000313" key="5">
    <source>
        <dbReference type="Proteomes" id="UP000516173"/>
    </source>
</evidence>
<dbReference type="SMART" id="SM00421">
    <property type="entry name" value="HTH_LUXR"/>
    <property type="match status" value="1"/>
</dbReference>
<dbReference type="GeneID" id="80348146"/>
<dbReference type="Proteomes" id="UP000516173">
    <property type="component" value="Chromosome"/>
</dbReference>
<dbReference type="SUPFAM" id="SSF46894">
    <property type="entry name" value="C-terminal effector domain of the bipartite response regulators"/>
    <property type="match status" value="1"/>
</dbReference>
<sequence length="902" mass="95144">MVLGRAEELARVDRLLADARAGTGGALVIRGDAGIGKTVLLDHAARAADDMRVLRGVGIESEVSVPFAGLHLLLHSCLDRIDALPEPQARALRAAFGLGDGGGGRFLIGAATLSLLSELGGDGPVACLIDDAHWFDPASLDALLFAARRLGQEPVAVLFAVREGAGHFPAAGLDTMPLPALDRAGATALLDRRAHDLADPMRARILAEAHGNPLAIIEFTAALTGRGGHGWSLPVEPLPVARQVQDAFRARIGELPEAAQRMLVLVAADDTADPAVVVRAGERLGLTAADLEPAERATLLELSARAVTFRHPLIRAAAYQGAPRGWRLAAHRALADTLTGQPYADRRAWHLAAAATGPDETAAAALETAAHRAQRRGGSSAVALALERSAELSADPDRRSRRLVGAARAAYDAGELDRATECARAAADLTTAPDTLAEATWIRAQLAYERDSPAAAAALMVRGATPIVGTQPAQAVSMLTDAIGCAKDGGAHDLVRAAARLLADVSLEPGSELEPVVAGMTGLAALFDGNAATGHSGMRAFVTAALDGRVTGRVELVLAGYLALIVDDRAATEVLTGLIADARRSGALGWLPYAQEPLAIALLLRGRFRDAEAAVTEALSVSADLGQDTKTTTMSAIPAWLAAVAGDAAACRDHAETMLRHRTRHPTNAALATWALGLLELGGGRFEAAADRLDVVCSGPGRRDFLVRAVPDHVEAAVRSGRTAWAARYLDNLTDWAEHTGQPAAAALVHRCHALLSADPETHYRAALSRHDDADCPYDHARTALLYGEWLRRQRRRTDAQARLTTALHAFERLGAAGWAERARAELAALGDRPVARPHDHDPTARLTPQELQVVRLAAAGLSNRDIAAQLFLSPRTVGHHLYRAYPKLGVTKRTELARLAL</sequence>
<dbReference type="CDD" id="cd06170">
    <property type="entry name" value="LuxR_C_like"/>
    <property type="match status" value="1"/>
</dbReference>
<keyword evidence="5" id="KW-1185">Reference proteome</keyword>
<dbReference type="InterPro" id="IPR036388">
    <property type="entry name" value="WH-like_DNA-bd_sf"/>
</dbReference>
<dbReference type="KEGG" id="nwl:NWFMUON74_36220"/>
<keyword evidence="2" id="KW-0067">ATP-binding</keyword>
<dbReference type="RefSeq" id="WP_187683023.1">
    <property type="nucleotide sequence ID" value="NZ_AP023396.1"/>
</dbReference>
<dbReference type="AlphaFoldDB" id="A0A7G1KLC9"/>
<dbReference type="InterPro" id="IPR027417">
    <property type="entry name" value="P-loop_NTPase"/>
</dbReference>
<dbReference type="GO" id="GO:0006355">
    <property type="term" value="P:regulation of DNA-templated transcription"/>
    <property type="evidence" value="ECO:0007669"/>
    <property type="project" value="InterPro"/>
</dbReference>
<keyword evidence="1" id="KW-0547">Nucleotide-binding</keyword>
<feature type="domain" description="HTH luxR-type" evidence="3">
    <location>
        <begin position="840"/>
        <end position="902"/>
    </location>
</feature>
<dbReference type="InterPro" id="IPR041664">
    <property type="entry name" value="AAA_16"/>
</dbReference>
<gene>
    <name evidence="4" type="ORF">NWFMUON74_36220</name>
</gene>
<reference evidence="4 5" key="1">
    <citation type="submission" date="2020-08" db="EMBL/GenBank/DDBJ databases">
        <title>Genome Sequencing of Nocardia wallacei strain FMUON74 and assembly.</title>
        <authorList>
            <person name="Toyokawa M."/>
            <person name="Uesaka K."/>
        </authorList>
    </citation>
    <scope>NUCLEOTIDE SEQUENCE [LARGE SCALE GENOMIC DNA]</scope>
    <source>
        <strain evidence="4 5">FMUON74</strain>
    </source>
</reference>
<dbReference type="PRINTS" id="PR00038">
    <property type="entry name" value="HTHLUXR"/>
</dbReference>
<dbReference type="SUPFAM" id="SSF52540">
    <property type="entry name" value="P-loop containing nucleoside triphosphate hydrolases"/>
    <property type="match status" value="1"/>
</dbReference>
<dbReference type="Pfam" id="PF13191">
    <property type="entry name" value="AAA_16"/>
    <property type="match status" value="1"/>
</dbReference>
<protein>
    <submittedName>
        <fullName evidence="4">Transcriptional regulator</fullName>
    </submittedName>
</protein>
<dbReference type="Gene3D" id="1.10.10.10">
    <property type="entry name" value="Winged helix-like DNA-binding domain superfamily/Winged helix DNA-binding domain"/>
    <property type="match status" value="1"/>
</dbReference>
<dbReference type="GO" id="GO:0005737">
    <property type="term" value="C:cytoplasm"/>
    <property type="evidence" value="ECO:0007669"/>
    <property type="project" value="TreeGrafter"/>
</dbReference>
<dbReference type="InterPro" id="IPR000792">
    <property type="entry name" value="Tscrpt_reg_LuxR_C"/>
</dbReference>
<organism evidence="4 5">
    <name type="scientific">Nocardia wallacei</name>
    <dbReference type="NCBI Taxonomy" id="480035"/>
    <lineage>
        <taxon>Bacteria</taxon>
        <taxon>Bacillati</taxon>
        <taxon>Actinomycetota</taxon>
        <taxon>Actinomycetes</taxon>
        <taxon>Mycobacteriales</taxon>
        <taxon>Nocardiaceae</taxon>
        <taxon>Nocardia</taxon>
    </lineage>
</organism>
<accession>A0A7G1KLC9</accession>
<dbReference type="EMBL" id="AP023396">
    <property type="protein sequence ID" value="BCK55850.1"/>
    <property type="molecule type" value="Genomic_DNA"/>
</dbReference>
<dbReference type="PANTHER" id="PTHR16305">
    <property type="entry name" value="TESTICULAR SOLUBLE ADENYLYL CYCLASE"/>
    <property type="match status" value="1"/>
</dbReference>
<dbReference type="Pfam" id="PF00196">
    <property type="entry name" value="GerE"/>
    <property type="match status" value="1"/>
</dbReference>
<proteinExistence type="predicted"/>
<dbReference type="GO" id="GO:0005524">
    <property type="term" value="F:ATP binding"/>
    <property type="evidence" value="ECO:0007669"/>
    <property type="project" value="UniProtKB-KW"/>
</dbReference>
<evidence type="ECO:0000256" key="2">
    <source>
        <dbReference type="ARBA" id="ARBA00022840"/>
    </source>
</evidence>
<dbReference type="GO" id="GO:0004016">
    <property type="term" value="F:adenylate cyclase activity"/>
    <property type="evidence" value="ECO:0007669"/>
    <property type="project" value="TreeGrafter"/>
</dbReference>
<dbReference type="PROSITE" id="PS50043">
    <property type="entry name" value="HTH_LUXR_2"/>
    <property type="match status" value="1"/>
</dbReference>
<dbReference type="GO" id="GO:0003677">
    <property type="term" value="F:DNA binding"/>
    <property type="evidence" value="ECO:0007669"/>
    <property type="project" value="InterPro"/>
</dbReference>
<dbReference type="PANTHER" id="PTHR16305:SF35">
    <property type="entry name" value="TRANSCRIPTIONAL ACTIVATOR DOMAIN"/>
    <property type="match status" value="1"/>
</dbReference>
<dbReference type="PROSITE" id="PS00622">
    <property type="entry name" value="HTH_LUXR_1"/>
    <property type="match status" value="1"/>
</dbReference>